<feature type="region of interest" description="Disordered" evidence="1">
    <location>
        <begin position="218"/>
        <end position="238"/>
    </location>
</feature>
<comment type="caution">
    <text evidence="3">The sequence shown here is derived from an EMBL/GenBank/DDBJ whole genome shotgun (WGS) entry which is preliminary data.</text>
</comment>
<reference evidence="3 4" key="1">
    <citation type="submission" date="2024-08" db="EMBL/GenBank/DDBJ databases">
        <authorList>
            <person name="Will J Nash"/>
            <person name="Angela Man"/>
            <person name="Seanna McTaggart"/>
            <person name="Kendall Baker"/>
            <person name="Tom Barker"/>
            <person name="Leah Catchpole"/>
            <person name="Alex Durrant"/>
            <person name="Karim Gharbi"/>
            <person name="Naomi Irish"/>
            <person name="Gemy Kaithakottil"/>
            <person name="Debby Ku"/>
            <person name="Aaliyah Providence"/>
            <person name="Felix Shaw"/>
            <person name="David Swarbreck"/>
            <person name="Chris Watkins"/>
            <person name="Ann M. McCartney"/>
            <person name="Giulio Formenti"/>
            <person name="Alice Mouton"/>
            <person name="Noel Vella"/>
            <person name="Bjorn M von Reumont"/>
            <person name="Adriana Vella"/>
            <person name="Wilfried Haerty"/>
        </authorList>
    </citation>
    <scope>NUCLEOTIDE SEQUENCE [LARGE SCALE GENOMIC DNA]</scope>
</reference>
<dbReference type="EMBL" id="CAXAJV020000903">
    <property type="protein sequence ID" value="CAL7932930.1"/>
    <property type="molecule type" value="Genomic_DNA"/>
</dbReference>
<dbReference type="PROSITE" id="PS50878">
    <property type="entry name" value="RT_POL"/>
    <property type="match status" value="1"/>
</dbReference>
<gene>
    <name evidence="3" type="ORF">XYLVIOL_LOCUS172</name>
</gene>
<dbReference type="PROSITE" id="PS00028">
    <property type="entry name" value="ZINC_FINGER_C2H2_1"/>
    <property type="match status" value="1"/>
</dbReference>
<dbReference type="Proteomes" id="UP001642520">
    <property type="component" value="Unassembled WGS sequence"/>
</dbReference>
<evidence type="ECO:0000259" key="2">
    <source>
        <dbReference type="PROSITE" id="PS50878"/>
    </source>
</evidence>
<organism evidence="3 4">
    <name type="scientific">Xylocopa violacea</name>
    <name type="common">Violet carpenter bee</name>
    <name type="synonym">Apis violacea</name>
    <dbReference type="NCBI Taxonomy" id="135666"/>
    <lineage>
        <taxon>Eukaryota</taxon>
        <taxon>Metazoa</taxon>
        <taxon>Ecdysozoa</taxon>
        <taxon>Arthropoda</taxon>
        <taxon>Hexapoda</taxon>
        <taxon>Insecta</taxon>
        <taxon>Pterygota</taxon>
        <taxon>Neoptera</taxon>
        <taxon>Endopterygota</taxon>
        <taxon>Hymenoptera</taxon>
        <taxon>Apocrita</taxon>
        <taxon>Aculeata</taxon>
        <taxon>Apoidea</taxon>
        <taxon>Anthophila</taxon>
        <taxon>Apidae</taxon>
        <taxon>Xylocopa</taxon>
        <taxon>Xylocopa</taxon>
    </lineage>
</organism>
<evidence type="ECO:0000256" key="1">
    <source>
        <dbReference type="SAM" id="MobiDB-lite"/>
    </source>
</evidence>
<dbReference type="PANTHER" id="PTHR19446">
    <property type="entry name" value="REVERSE TRANSCRIPTASES"/>
    <property type="match status" value="1"/>
</dbReference>
<proteinExistence type="predicted"/>
<accession>A0ABP1MW15</accession>
<dbReference type="CDD" id="cd01650">
    <property type="entry name" value="RT_nLTR_like"/>
    <property type="match status" value="1"/>
</dbReference>
<protein>
    <recommendedName>
        <fullName evidence="2">Reverse transcriptase domain-containing protein</fullName>
    </recommendedName>
</protein>
<dbReference type="SUPFAM" id="SSF56672">
    <property type="entry name" value="DNA/RNA polymerases"/>
    <property type="match status" value="1"/>
</dbReference>
<dbReference type="Pfam" id="PF00078">
    <property type="entry name" value="RVT_1"/>
    <property type="match status" value="1"/>
</dbReference>
<feature type="domain" description="Reverse transcriptase" evidence="2">
    <location>
        <begin position="343"/>
        <end position="620"/>
    </location>
</feature>
<evidence type="ECO:0000313" key="4">
    <source>
        <dbReference type="Proteomes" id="UP001642520"/>
    </source>
</evidence>
<dbReference type="InterPro" id="IPR043502">
    <property type="entry name" value="DNA/RNA_pol_sf"/>
</dbReference>
<keyword evidence="4" id="KW-1185">Reference proteome</keyword>
<sequence>MTQCENLAGGSTGSSGPTNPAEGDNAILCRMPECNMSFKTSRGRGVHEQRMHKNWYDEMQLNTHQSKKAPWSAEEAALLTRQEARLTIKGERFINQALVPLFPNRTLEAIKGQRRNAKHKSRVLELIQEMKLSDDVPLPASIDQNQQRSEEGTDLVNQIADLFSNLEPLKGTDFCAEHLNNICRNIRRWKAERTFEELEVYLLKVFPLPKEKRITPKRKRGEREMANPTRRLKRRAEYARTQRAWKKNPCKCLRTILDNKEGAKPPPKDVMTSFWHTVMTSKDDSSPGIGLKSNTIHDAWKPVDQWEVKKSFPELTTSPGPDGLTARQLKTIPLGILTRIFNLFLLCGRLPKHLLESRTTLIPKKSEASEPGHFRPISVASVMTRTFHKILASRLSGLVPLDNRQRAFIAADGCSENVFKLDMLLRYHRQHFKPMFMASIDIAKAFDSVTHNAIKDTLVTKGLPEGMIRYIMDTYKRSNTRLKCDGWVSEPLHPTCGVKQGDPLSPIIFNMIIDRLLKLIPSEIGVEIAGQKFNAFAFADDLVLIAQTQQGLQAMIDEASIYLSKCGLMLNTGKSFTVAIRNVPHMKKSVVDHKTRFTCLGKDLPVIKREDEWTYLGVPFSPEGRLLSKPERKLEEAIAKLTKAPLKPQQRLFALRVMVLPGLYHLLTLGNTNLSRLKKIDTLVRAAIRKWLDLPHDVLSAYIHANFKDGGLSIPSMRWLMPLMRKQRLESLMKEGGTMNEYHSREIQLARRRLKDDCEEIKCSDELNRKWARYLHRSYDGSALAESSKVPQQHQWVIDGTRFLSGSDYINAIRLRINSLPTRSRTSRGRGNDRLCRAGCKEIETLSHVLQRCHRTHAARIKRHNAIAAYVKRALQKTYQQVEEEPHFQTSEGLRKPDLIAVKDRTAVIIDAQIVSEQSGLDTAHTRKVQYYKDLEPAVKEKYKIDEVVLSSVTISYRGIWSQRSASELTDRKIISKKELKILSTRALIGGLNAFWTFSKSTSTSVRNRRGIG</sequence>
<name>A0ABP1MW15_XYLVO</name>
<dbReference type="InterPro" id="IPR000477">
    <property type="entry name" value="RT_dom"/>
</dbReference>
<evidence type="ECO:0000313" key="3">
    <source>
        <dbReference type="EMBL" id="CAL7932930.1"/>
    </source>
</evidence>
<feature type="region of interest" description="Disordered" evidence="1">
    <location>
        <begin position="1"/>
        <end position="24"/>
    </location>
</feature>
<dbReference type="InterPro" id="IPR013087">
    <property type="entry name" value="Znf_C2H2_type"/>
</dbReference>